<dbReference type="STRING" id="74557.A0A1V9Y6P7"/>
<keyword evidence="3" id="KW-1185">Reference proteome</keyword>
<evidence type="ECO:0000313" key="2">
    <source>
        <dbReference type="EMBL" id="OQR81393.1"/>
    </source>
</evidence>
<feature type="chain" id="PRO_5013252420" description="Secreted protein" evidence="1">
    <location>
        <begin position="35"/>
        <end position="451"/>
    </location>
</feature>
<protein>
    <recommendedName>
        <fullName evidence="4">Secreted protein</fullName>
    </recommendedName>
</protein>
<accession>A0A1V9Y6P7</accession>
<dbReference type="EMBL" id="JNBS01005005">
    <property type="protein sequence ID" value="OQR81393.1"/>
    <property type="molecule type" value="Genomic_DNA"/>
</dbReference>
<dbReference type="AlphaFoldDB" id="A0A1V9Y6P7"/>
<evidence type="ECO:0000256" key="1">
    <source>
        <dbReference type="SAM" id="SignalP"/>
    </source>
</evidence>
<keyword evidence="1" id="KW-0732">Signal</keyword>
<sequence>MECFRHWGCRARTLQGRKLLANTIMLSLLWHVTAILPIPEPTVQGWQSMLNKFILGRKSDPRAKYSPLLHRTWQFDRVLGLGLPHVSSKIRAQPLQRLQHLMEGPSTTSPPWQPLVQRQFSRTLGKLYRDTHPFDFLLYYPNTSSKWLCLWELHPLWCDIWAQWAAIPMEKRMPIVPNLSTVMTMPVWLTQYDAMRNHNKHCAANLAKMPPIRRWRHFVNINRSWPRHSEFISAMFNGNPFARVKLSATDTIRPAEIPCTSSVYLHLTRTYNAVRQSHHNNANADILPHPFIAMVKDNVQPFQRWPRRLIIDLAYHAPSLKVQHPMASTQRSTDADLKRYVRLVRRTCRQSPSLQADVWLRLLYNMLPVNSRFYYLQVSQPTAVCCAYGCGAVETQLHVFHQCCHVHHVWQFHACAWQYYGVSFDWSTISDLDNFGVNHRGVELKSAIFLV</sequence>
<comment type="caution">
    <text evidence="2">The sequence shown here is derived from an EMBL/GenBank/DDBJ whole genome shotgun (WGS) entry which is preliminary data.</text>
</comment>
<dbReference type="Proteomes" id="UP000243217">
    <property type="component" value="Unassembled WGS sequence"/>
</dbReference>
<feature type="signal peptide" evidence="1">
    <location>
        <begin position="1"/>
        <end position="34"/>
    </location>
</feature>
<gene>
    <name evidence="2" type="ORF">THRCLA_11774</name>
</gene>
<proteinExistence type="predicted"/>
<dbReference type="OrthoDB" id="78374at2759"/>
<name>A0A1V9Y6P7_9STRA</name>
<evidence type="ECO:0000313" key="3">
    <source>
        <dbReference type="Proteomes" id="UP000243217"/>
    </source>
</evidence>
<evidence type="ECO:0008006" key="4">
    <source>
        <dbReference type="Google" id="ProtNLM"/>
    </source>
</evidence>
<organism evidence="2 3">
    <name type="scientific">Thraustotheca clavata</name>
    <dbReference type="NCBI Taxonomy" id="74557"/>
    <lineage>
        <taxon>Eukaryota</taxon>
        <taxon>Sar</taxon>
        <taxon>Stramenopiles</taxon>
        <taxon>Oomycota</taxon>
        <taxon>Saprolegniomycetes</taxon>
        <taxon>Saprolegniales</taxon>
        <taxon>Achlyaceae</taxon>
        <taxon>Thraustotheca</taxon>
    </lineage>
</organism>
<reference evidence="2 3" key="1">
    <citation type="journal article" date="2014" name="Genome Biol. Evol.">
        <title>The secreted proteins of Achlya hypogyna and Thraustotheca clavata identify the ancestral oomycete secretome and reveal gene acquisitions by horizontal gene transfer.</title>
        <authorList>
            <person name="Misner I."/>
            <person name="Blouin N."/>
            <person name="Leonard G."/>
            <person name="Richards T.A."/>
            <person name="Lane C.E."/>
        </authorList>
    </citation>
    <scope>NUCLEOTIDE SEQUENCE [LARGE SCALE GENOMIC DNA]</scope>
    <source>
        <strain evidence="2 3">ATCC 34112</strain>
    </source>
</reference>